<evidence type="ECO:0000256" key="7">
    <source>
        <dbReference type="ARBA" id="ARBA00023136"/>
    </source>
</evidence>
<evidence type="ECO:0000256" key="2">
    <source>
        <dbReference type="ARBA" id="ARBA00022448"/>
    </source>
</evidence>
<dbReference type="Gene3D" id="2.40.170.20">
    <property type="entry name" value="TonB-dependent receptor, beta-barrel domain"/>
    <property type="match status" value="1"/>
</dbReference>
<evidence type="ECO:0000313" key="16">
    <source>
        <dbReference type="Proteomes" id="UP001319045"/>
    </source>
</evidence>
<keyword evidence="9 10" id="KW-0998">Cell outer membrane</keyword>
<feature type="chain" id="PRO_5046216636" evidence="12">
    <location>
        <begin position="30"/>
        <end position="1080"/>
    </location>
</feature>
<dbReference type="Gene3D" id="2.60.40.1120">
    <property type="entry name" value="Carboxypeptidase-like, regulatory domain"/>
    <property type="match status" value="1"/>
</dbReference>
<feature type="signal peptide" evidence="12">
    <location>
        <begin position="1"/>
        <end position="29"/>
    </location>
</feature>
<dbReference type="InterPro" id="IPR036942">
    <property type="entry name" value="Beta-barrel_TonB_sf"/>
</dbReference>
<evidence type="ECO:0000256" key="5">
    <source>
        <dbReference type="ARBA" id="ARBA00022729"/>
    </source>
</evidence>
<evidence type="ECO:0000256" key="8">
    <source>
        <dbReference type="ARBA" id="ARBA00023170"/>
    </source>
</evidence>
<evidence type="ECO:0000256" key="11">
    <source>
        <dbReference type="RuleBase" id="RU003357"/>
    </source>
</evidence>
<sequence>MKININLCVSRRYALTLLILFVLASHAIAQTLHGTVTDKNTGEPIIGASISLRTTSDGKAVAVSDIDGKFSINVKNFPSTLVISYLGYKKEEINVSKVTNSNLDIHLTEDFRGLDEVVVTALGISKAKKAIGYSAQNISAADLTRAQDNNFLNNLSGKVAGLRITGSQGDLGSSRIVIRGETSIAGENQPLFVVDGIPVDNSQLNSQNVGRDFKNAIADLNPEDIDNLTVLKGPNASALYGSRAAHGAIIITTKTGKSQKGLGVTFTSSSKLSFAATLPTYQNVFGQGADGQFSYVDGKGGGVNDGVDESWGPKMNTGLLIPQFDSPVDASGNRIATPWVSHPNNVKDFFRTGFSTNNGISIQKSDDNYLFRVGYDFEKELSIVPGSETHKSNITLNTDYKLTKSITVGATANYIVYTAPSIPGQSGRNNMTMLQFLWSGRQVDMNSLKDDYSRNWNSSYYSNPYWTTTYNTQQQERHRLIGDLHVAFHIANGLDLRLKTSTDWYQDRRKSQIRWGTNGTPFGSYSEDAYTVKEQNSEAIATYTKKLNDDFSLDFLAGFNVRNKQYENNYQQAPRLAVADLYTLSNSRDPLVSSNYFYKLRQYSIYGSASANYRSWAFLTVTGRNDWSSTLPTANNSYFYPSVTASVVLDQALGFNSNNVNYLKLRGGWSQVGSDADPYQLATVYTSEAAFSGNPLQTSSKQGLNPNLKPERTSSYEVGIEGAFFSNRLHFDAALYQTDSRDQILRLATTGASGYTSQVRNAGHIRNRGFELFVGGTPVIAGKFRWDVDVNYGTNKSKVIKLDPEGLISSYQIGNPGIQVIAPVGGDYGTLFGTTYVRDAAGKIVVDDNGLPKVSSTSANLGKFQPDWEGGINNTFTYKNWSLSVLIDASIGGQIYSNTNSTGRYTGVLASTLPGRDAEHGGLWYYRDASGNNVQISTPDYTTSSAGLYYTNVSGSKTRVYQDGILFDGVKANGEKNTTLASAEEYYHRIYSIDEANVWNADYVKLREVVLSYSFPKAFVRRLKLQDLALSLTARNLWNIYKDVPNVDPELARGTGNAQGYESLSLPTTRQIGLNLKIKF</sequence>
<comment type="subcellular location">
    <subcellularLocation>
        <location evidence="1 10">Cell outer membrane</location>
        <topology evidence="1 10">Multi-pass membrane protein</topology>
    </subcellularLocation>
</comment>
<evidence type="ECO:0000259" key="14">
    <source>
        <dbReference type="Pfam" id="PF07715"/>
    </source>
</evidence>
<dbReference type="EMBL" id="AP024484">
    <property type="protein sequence ID" value="BCS84490.1"/>
    <property type="molecule type" value="Genomic_DNA"/>
</dbReference>
<dbReference type="InterPro" id="IPR023997">
    <property type="entry name" value="TonB-dep_OMP_SusC/RagA_CS"/>
</dbReference>
<keyword evidence="5 12" id="KW-0732">Signal</keyword>
<dbReference type="NCBIfam" id="TIGR04056">
    <property type="entry name" value="OMP_RagA_SusC"/>
    <property type="match status" value="1"/>
</dbReference>
<accession>A0ABN6EF47</accession>
<dbReference type="SUPFAM" id="SSF56935">
    <property type="entry name" value="Porins"/>
    <property type="match status" value="1"/>
</dbReference>
<dbReference type="InterPro" id="IPR037066">
    <property type="entry name" value="Plug_dom_sf"/>
</dbReference>
<feature type="domain" description="TonB-dependent receptor plug" evidence="14">
    <location>
        <begin position="129"/>
        <end position="248"/>
    </location>
</feature>
<evidence type="ECO:0000256" key="1">
    <source>
        <dbReference type="ARBA" id="ARBA00004571"/>
    </source>
</evidence>
<evidence type="ECO:0000256" key="4">
    <source>
        <dbReference type="ARBA" id="ARBA00022692"/>
    </source>
</evidence>
<keyword evidence="6 11" id="KW-0798">TonB box</keyword>
<keyword evidence="16" id="KW-1185">Reference proteome</keyword>
<keyword evidence="2 10" id="KW-0813">Transport</keyword>
<reference evidence="15 16" key="1">
    <citation type="journal article" date="2022" name="Int. J. Syst. Evol. Microbiol.">
        <title>Prevotella herbatica sp. nov., a plant polysaccharide-decomposing anaerobic bacterium isolated from a methanogenic reactor.</title>
        <authorList>
            <person name="Uek A."/>
            <person name="Tonouchi A."/>
            <person name="Kaku N."/>
            <person name="Ueki K."/>
        </authorList>
    </citation>
    <scope>NUCLEOTIDE SEQUENCE [LARGE SCALE GENOMIC DNA]</scope>
    <source>
        <strain evidence="15 16">WR041</strain>
    </source>
</reference>
<gene>
    <name evidence="15" type="ORF">prwr041_03830</name>
</gene>
<keyword evidence="7 10" id="KW-0472">Membrane</keyword>
<dbReference type="InterPro" id="IPR008969">
    <property type="entry name" value="CarboxyPept-like_regulatory"/>
</dbReference>
<evidence type="ECO:0000256" key="12">
    <source>
        <dbReference type="SAM" id="SignalP"/>
    </source>
</evidence>
<dbReference type="Pfam" id="PF07715">
    <property type="entry name" value="Plug"/>
    <property type="match status" value="1"/>
</dbReference>
<dbReference type="PANTHER" id="PTHR30069:SF29">
    <property type="entry name" value="HEMOGLOBIN AND HEMOGLOBIN-HAPTOGLOBIN-BINDING PROTEIN 1-RELATED"/>
    <property type="match status" value="1"/>
</dbReference>
<protein>
    <submittedName>
        <fullName evidence="15">SusC/RagA family TonB-linked outer membrane protein</fullName>
    </submittedName>
</protein>
<evidence type="ECO:0000256" key="10">
    <source>
        <dbReference type="PROSITE-ProRule" id="PRU01360"/>
    </source>
</evidence>
<dbReference type="Gene3D" id="2.170.130.10">
    <property type="entry name" value="TonB-dependent receptor, plug domain"/>
    <property type="match status" value="1"/>
</dbReference>
<dbReference type="Pfam" id="PF13715">
    <property type="entry name" value="CarbopepD_reg_2"/>
    <property type="match status" value="1"/>
</dbReference>
<evidence type="ECO:0000256" key="3">
    <source>
        <dbReference type="ARBA" id="ARBA00022452"/>
    </source>
</evidence>
<dbReference type="SUPFAM" id="SSF49464">
    <property type="entry name" value="Carboxypeptidase regulatory domain-like"/>
    <property type="match status" value="1"/>
</dbReference>
<keyword evidence="3 10" id="KW-1134">Transmembrane beta strand</keyword>
<dbReference type="NCBIfam" id="TIGR04057">
    <property type="entry name" value="SusC_RagA_signa"/>
    <property type="match status" value="1"/>
</dbReference>
<dbReference type="RefSeq" id="WP_207154660.1">
    <property type="nucleotide sequence ID" value="NZ_AP024484.1"/>
</dbReference>
<evidence type="ECO:0000313" key="15">
    <source>
        <dbReference type="EMBL" id="BCS84490.1"/>
    </source>
</evidence>
<keyword evidence="4 10" id="KW-0812">Transmembrane</keyword>
<dbReference type="PANTHER" id="PTHR30069">
    <property type="entry name" value="TONB-DEPENDENT OUTER MEMBRANE RECEPTOR"/>
    <property type="match status" value="1"/>
</dbReference>
<organism evidence="15 16">
    <name type="scientific">Prevotella herbatica</name>
    <dbReference type="NCBI Taxonomy" id="2801997"/>
    <lineage>
        <taxon>Bacteria</taxon>
        <taxon>Pseudomonadati</taxon>
        <taxon>Bacteroidota</taxon>
        <taxon>Bacteroidia</taxon>
        <taxon>Bacteroidales</taxon>
        <taxon>Prevotellaceae</taxon>
        <taxon>Prevotella</taxon>
    </lineage>
</organism>
<dbReference type="InterPro" id="IPR023996">
    <property type="entry name" value="TonB-dep_OMP_SusC/RagA"/>
</dbReference>
<evidence type="ECO:0000259" key="13">
    <source>
        <dbReference type="Pfam" id="PF00593"/>
    </source>
</evidence>
<dbReference type="Proteomes" id="UP001319045">
    <property type="component" value="Chromosome"/>
</dbReference>
<evidence type="ECO:0000256" key="9">
    <source>
        <dbReference type="ARBA" id="ARBA00023237"/>
    </source>
</evidence>
<evidence type="ECO:0000256" key="6">
    <source>
        <dbReference type="ARBA" id="ARBA00023077"/>
    </source>
</evidence>
<dbReference type="Pfam" id="PF00593">
    <property type="entry name" value="TonB_dep_Rec_b-barrel"/>
    <property type="match status" value="1"/>
</dbReference>
<feature type="domain" description="TonB-dependent receptor-like beta-barrel" evidence="13">
    <location>
        <begin position="444"/>
        <end position="951"/>
    </location>
</feature>
<dbReference type="InterPro" id="IPR039426">
    <property type="entry name" value="TonB-dep_rcpt-like"/>
</dbReference>
<dbReference type="InterPro" id="IPR000531">
    <property type="entry name" value="Beta-barrel_TonB"/>
</dbReference>
<dbReference type="InterPro" id="IPR012910">
    <property type="entry name" value="Plug_dom"/>
</dbReference>
<dbReference type="PROSITE" id="PS52016">
    <property type="entry name" value="TONB_DEPENDENT_REC_3"/>
    <property type="match status" value="1"/>
</dbReference>
<name>A0ABN6EF47_9BACT</name>
<comment type="similarity">
    <text evidence="10 11">Belongs to the TonB-dependent receptor family.</text>
</comment>
<keyword evidence="8" id="KW-0675">Receptor</keyword>
<proteinExistence type="inferred from homology"/>